<dbReference type="EMBL" id="JAAXCZ010000026">
    <property type="protein sequence ID" value="MBC2385292.1"/>
    <property type="molecule type" value="Genomic_DNA"/>
</dbReference>
<reference evidence="2 3" key="1">
    <citation type="submission" date="2020-04" db="EMBL/GenBank/DDBJ databases">
        <title>Pseudomonas crami sp. nov., a novel proteolytic bacterial species isolated from cream.</title>
        <authorList>
            <person name="Hofmann K."/>
            <person name="Woller A."/>
            <person name="Huptas C."/>
            <person name="Wenning M."/>
            <person name="Scherer S."/>
            <person name="Doll E.V."/>
        </authorList>
    </citation>
    <scope>NUCLEOTIDE SEQUENCE [LARGE SCALE GENOMIC DNA]</scope>
    <source>
        <strain evidence="2 3">WS 5096</strain>
    </source>
</reference>
<keyword evidence="1" id="KW-0812">Transmembrane</keyword>
<feature type="transmembrane region" description="Helical" evidence="1">
    <location>
        <begin position="15"/>
        <end position="39"/>
    </location>
</feature>
<accession>A0ABR6TH37</accession>
<organism evidence="2 3">
    <name type="scientific">Pseudomonas cremoris</name>
    <dbReference type="NCBI Taxonomy" id="2724178"/>
    <lineage>
        <taxon>Bacteria</taxon>
        <taxon>Pseudomonadati</taxon>
        <taxon>Pseudomonadota</taxon>
        <taxon>Gammaproteobacteria</taxon>
        <taxon>Pseudomonadales</taxon>
        <taxon>Pseudomonadaceae</taxon>
        <taxon>Pseudomonas</taxon>
    </lineage>
</organism>
<evidence type="ECO:0000313" key="3">
    <source>
        <dbReference type="Proteomes" id="UP000534677"/>
    </source>
</evidence>
<keyword evidence="1" id="KW-1133">Transmembrane helix</keyword>
<proteinExistence type="predicted"/>
<gene>
    <name evidence="2" type="ORF">HF209_30520</name>
</gene>
<evidence type="ECO:0008006" key="4">
    <source>
        <dbReference type="Google" id="ProtNLM"/>
    </source>
</evidence>
<sequence>MANVRIGAFATKAAGYVLVLTTVLMIVSVGQELMSGVTMSTNKWGPRVVYTQTTEPFKYWASVISHMFIAVVLGGVSFGTFWLARLESQTDEPQKRRKR</sequence>
<keyword evidence="1" id="KW-0472">Membrane</keyword>
<evidence type="ECO:0000313" key="2">
    <source>
        <dbReference type="EMBL" id="MBC2385292.1"/>
    </source>
</evidence>
<feature type="transmembrane region" description="Helical" evidence="1">
    <location>
        <begin position="59"/>
        <end position="84"/>
    </location>
</feature>
<comment type="caution">
    <text evidence="2">The sequence shown here is derived from an EMBL/GenBank/DDBJ whole genome shotgun (WGS) entry which is preliminary data.</text>
</comment>
<dbReference type="Proteomes" id="UP000534677">
    <property type="component" value="Unassembled WGS sequence"/>
</dbReference>
<evidence type="ECO:0000256" key="1">
    <source>
        <dbReference type="SAM" id="Phobius"/>
    </source>
</evidence>
<keyword evidence="3" id="KW-1185">Reference proteome</keyword>
<name>A0ABR6TH37_9PSED</name>
<dbReference type="RefSeq" id="WP_185710744.1">
    <property type="nucleotide sequence ID" value="NZ_JAAXCZ010000026.1"/>
</dbReference>
<protein>
    <recommendedName>
        <fullName evidence="4">Transmembrane protein</fullName>
    </recommendedName>
</protein>